<protein>
    <recommendedName>
        <fullName evidence="7">Transmembrane protein</fullName>
    </recommendedName>
</protein>
<dbReference type="EMBL" id="CAJNOL010000182">
    <property type="protein sequence ID" value="CAF0914243.1"/>
    <property type="molecule type" value="Genomic_DNA"/>
</dbReference>
<proteinExistence type="predicted"/>
<dbReference type="Proteomes" id="UP000663823">
    <property type="component" value="Unassembled WGS sequence"/>
</dbReference>
<evidence type="ECO:0000313" key="4">
    <source>
        <dbReference type="EMBL" id="CAF3479198.1"/>
    </source>
</evidence>
<dbReference type="EMBL" id="CAJNOO010000084">
    <property type="protein sequence ID" value="CAF0792462.1"/>
    <property type="molecule type" value="Genomic_DNA"/>
</dbReference>
<dbReference type="EMBL" id="CAJOAX010000014">
    <property type="protein sequence ID" value="CAF3479198.1"/>
    <property type="molecule type" value="Genomic_DNA"/>
</dbReference>
<feature type="transmembrane region" description="Helical" evidence="1">
    <location>
        <begin position="201"/>
        <end position="222"/>
    </location>
</feature>
<evidence type="ECO:0000313" key="5">
    <source>
        <dbReference type="Proteomes" id="UP000663870"/>
    </source>
</evidence>
<accession>A0A813S816</accession>
<gene>
    <name evidence="3" type="ORF">JXQ802_LOCUS9791</name>
    <name evidence="4" type="ORF">OTI717_LOCUS415</name>
    <name evidence="2" type="ORF">RFH988_LOCUS3491</name>
</gene>
<evidence type="ECO:0008006" key="7">
    <source>
        <dbReference type="Google" id="ProtNLM"/>
    </source>
</evidence>
<keyword evidence="1" id="KW-0812">Transmembrane</keyword>
<evidence type="ECO:0000313" key="6">
    <source>
        <dbReference type="Proteomes" id="UP000663882"/>
    </source>
</evidence>
<comment type="caution">
    <text evidence="2">The sequence shown here is derived from an EMBL/GenBank/DDBJ whole genome shotgun (WGS) entry which is preliminary data.</text>
</comment>
<feature type="transmembrane region" description="Helical" evidence="1">
    <location>
        <begin position="90"/>
        <end position="120"/>
    </location>
</feature>
<evidence type="ECO:0000313" key="2">
    <source>
        <dbReference type="EMBL" id="CAF0792462.1"/>
    </source>
</evidence>
<dbReference type="Proteomes" id="UP000663882">
    <property type="component" value="Unassembled WGS sequence"/>
</dbReference>
<keyword evidence="1" id="KW-0472">Membrane</keyword>
<name>A0A813S816_9BILA</name>
<sequence length="267" mass="31255">MTEPKRIQIVRSNQNVNEFVYQRDNNSQNYSYEQILFDQKEYDTVGWRRLHAIQTLPLQENWPITIGNGIASVSTGFIGSMITHRMARNLLLHLSSSTIPASATCFLVVTVTYLSSYYFFVLRPMFSNDPMICTTCLEIRSFAMGSFIPLTMGTSLAVVANLSTCLLNKTIRLPQFQIRQYPEWIHFFRKHAFKGMSRRHFFAYPIINGFLTSMIFLGQNYYWKNNLQYRMDTLEKQILSNKEPQKRNKLFGPIQDLFTKSFRDKTK</sequence>
<keyword evidence="1" id="KW-1133">Transmembrane helix</keyword>
<evidence type="ECO:0000256" key="1">
    <source>
        <dbReference type="SAM" id="Phobius"/>
    </source>
</evidence>
<feature type="transmembrane region" description="Helical" evidence="1">
    <location>
        <begin position="147"/>
        <end position="167"/>
    </location>
</feature>
<organism evidence="2 6">
    <name type="scientific">Rotaria sordida</name>
    <dbReference type="NCBI Taxonomy" id="392033"/>
    <lineage>
        <taxon>Eukaryota</taxon>
        <taxon>Metazoa</taxon>
        <taxon>Spiralia</taxon>
        <taxon>Gnathifera</taxon>
        <taxon>Rotifera</taxon>
        <taxon>Eurotatoria</taxon>
        <taxon>Bdelloidea</taxon>
        <taxon>Philodinida</taxon>
        <taxon>Philodinidae</taxon>
        <taxon>Rotaria</taxon>
    </lineage>
</organism>
<evidence type="ECO:0000313" key="3">
    <source>
        <dbReference type="EMBL" id="CAF0914243.1"/>
    </source>
</evidence>
<dbReference type="Proteomes" id="UP000663870">
    <property type="component" value="Unassembled WGS sequence"/>
</dbReference>
<dbReference type="AlphaFoldDB" id="A0A813S816"/>
<keyword evidence="5" id="KW-1185">Reference proteome</keyword>
<reference evidence="2" key="1">
    <citation type="submission" date="2021-02" db="EMBL/GenBank/DDBJ databases">
        <authorList>
            <person name="Nowell W R."/>
        </authorList>
    </citation>
    <scope>NUCLEOTIDE SEQUENCE</scope>
</reference>
<dbReference type="OrthoDB" id="9996808at2759"/>